<comment type="caution">
    <text evidence="13">The sequence shown here is derived from an EMBL/GenBank/DDBJ whole genome shotgun (WGS) entry which is preliminary data.</text>
</comment>
<feature type="region of interest" description="Disordered" evidence="10">
    <location>
        <begin position="402"/>
        <end position="471"/>
    </location>
</feature>
<evidence type="ECO:0000256" key="5">
    <source>
        <dbReference type="ARBA" id="ARBA00023040"/>
    </source>
</evidence>
<dbReference type="InterPro" id="IPR017452">
    <property type="entry name" value="GPCR_Rhodpsn_7TM"/>
</dbReference>
<dbReference type="SUPFAM" id="SSF81321">
    <property type="entry name" value="Family A G protein-coupled receptor-like"/>
    <property type="match status" value="1"/>
</dbReference>
<keyword evidence="8 9" id="KW-0807">Transducer</keyword>
<keyword evidence="4 11" id="KW-1133">Transmembrane helix</keyword>
<comment type="similarity">
    <text evidence="9">Belongs to the G-protein coupled receptor 1 family.</text>
</comment>
<feature type="region of interest" description="Disordered" evidence="10">
    <location>
        <begin position="1"/>
        <end position="30"/>
    </location>
</feature>
<dbReference type="InterPro" id="IPR000276">
    <property type="entry name" value="GPCR_Rhodpsn"/>
</dbReference>
<dbReference type="Pfam" id="PF00001">
    <property type="entry name" value="7tm_1"/>
    <property type="match status" value="1"/>
</dbReference>
<feature type="transmembrane region" description="Helical" evidence="11">
    <location>
        <begin position="184"/>
        <end position="207"/>
    </location>
</feature>
<sequence>MPETASISADSSTGGSARPEGETKTVRDDLPLSSLFSLGKTSGVGSDSNDPFVAKSPDVYNIPLSYIHNFTTATETATAPTLCGNRCEDSVPQFSYMQNFTSDSSTSYSLFSDQGEQDDGLNVSATATAINYITSNSLRQEYSTYGEGHVSTVSSSIADYNVSYLSGNGSSTDAPLLYEIHNPVVGVLLAVFSLVVVIGNVMVIIAVFKEIYLRTVTNYFIVSLAIADVMVGGVVMPFSISNEMTNSMWLYGQAWCDLWRSLDVLASTASILNLCVISLDRYWAITDPIAYPSKMSNGKVCILIMLVWFCSAGISFPAIAWWRSVTPQDLEKHKCLFTKDSAYLIISAVVSFYIPMFIMMFVYIRIYRAAMAQTEGIKSGSKVTSDCPLGDNGEQMTLRIHRGGYRLRNEPSSTPAGSFRTHRRSSDSDGDSPASSTRLHVYHHNNHNSHQYHNHNTSTGSNHHHHHHTPRSTTFISKKIRHFALSKKITKLAREQKAAKTLGIVVGVFIICWLPFFCTTVLLAICQSQCVYKEEILFPVFTWLGYINSGMNPIIYALSMRDFRRAFSKMILCCPRYRYSQTQRHTYSQTNSLSTSSFSVSCGDRCVAMRI</sequence>
<evidence type="ECO:0000256" key="2">
    <source>
        <dbReference type="ARBA" id="ARBA00022475"/>
    </source>
</evidence>
<dbReference type="PROSITE" id="PS00237">
    <property type="entry name" value="G_PROTEIN_RECEP_F1_1"/>
    <property type="match status" value="1"/>
</dbReference>
<dbReference type="PRINTS" id="PR00237">
    <property type="entry name" value="GPCRRHODOPSN"/>
</dbReference>
<evidence type="ECO:0000256" key="6">
    <source>
        <dbReference type="ARBA" id="ARBA00023136"/>
    </source>
</evidence>
<dbReference type="SMART" id="SM01381">
    <property type="entry name" value="7TM_GPCR_Srsx"/>
    <property type="match status" value="1"/>
</dbReference>
<accession>A0AAE0YDM5</accession>
<feature type="domain" description="G-protein coupled receptors family 1 profile" evidence="12">
    <location>
        <begin position="199"/>
        <end position="556"/>
    </location>
</feature>
<feature type="transmembrane region" description="Helical" evidence="11">
    <location>
        <begin position="258"/>
        <end position="279"/>
    </location>
</feature>
<evidence type="ECO:0000259" key="12">
    <source>
        <dbReference type="PROSITE" id="PS50262"/>
    </source>
</evidence>
<keyword evidence="6 11" id="KW-0472">Membrane</keyword>
<evidence type="ECO:0000256" key="8">
    <source>
        <dbReference type="ARBA" id="ARBA00023224"/>
    </source>
</evidence>
<protein>
    <recommendedName>
        <fullName evidence="12">G-protein coupled receptors family 1 profile domain-containing protein</fullName>
    </recommendedName>
</protein>
<reference evidence="13" key="1">
    <citation type="journal article" date="2023" name="G3 (Bethesda)">
        <title>A reference genome for the long-term kleptoplast-retaining sea slug Elysia crispata morphotype clarki.</title>
        <authorList>
            <person name="Eastman K.E."/>
            <person name="Pendleton A.L."/>
            <person name="Shaikh M.A."/>
            <person name="Suttiyut T."/>
            <person name="Ogas R."/>
            <person name="Tomko P."/>
            <person name="Gavelis G."/>
            <person name="Widhalm J.R."/>
            <person name="Wisecaver J.H."/>
        </authorList>
    </citation>
    <scope>NUCLEOTIDE SEQUENCE</scope>
    <source>
        <strain evidence="13">ECLA1</strain>
    </source>
</reference>
<dbReference type="PROSITE" id="PS50262">
    <property type="entry name" value="G_PROTEIN_RECEP_F1_2"/>
    <property type="match status" value="1"/>
</dbReference>
<evidence type="ECO:0000256" key="9">
    <source>
        <dbReference type="RuleBase" id="RU000688"/>
    </source>
</evidence>
<dbReference type="GO" id="GO:0043410">
    <property type="term" value="P:positive regulation of MAPK cascade"/>
    <property type="evidence" value="ECO:0007669"/>
    <property type="project" value="TreeGrafter"/>
</dbReference>
<feature type="compositionally biased region" description="Basic and acidic residues" evidence="10">
    <location>
        <begin position="19"/>
        <end position="30"/>
    </location>
</feature>
<dbReference type="GO" id="GO:0005886">
    <property type="term" value="C:plasma membrane"/>
    <property type="evidence" value="ECO:0007669"/>
    <property type="project" value="UniProtKB-SubCell"/>
</dbReference>
<evidence type="ECO:0000256" key="4">
    <source>
        <dbReference type="ARBA" id="ARBA00022989"/>
    </source>
</evidence>
<evidence type="ECO:0000256" key="11">
    <source>
        <dbReference type="SAM" id="Phobius"/>
    </source>
</evidence>
<keyword evidence="5 9" id="KW-0297">G-protein coupled receptor</keyword>
<keyword evidence="7 9" id="KW-0675">Receptor</keyword>
<feature type="compositionally biased region" description="Basic residues" evidence="10">
    <location>
        <begin position="440"/>
        <end position="453"/>
    </location>
</feature>
<proteinExistence type="inferred from homology"/>
<evidence type="ECO:0000256" key="1">
    <source>
        <dbReference type="ARBA" id="ARBA00004651"/>
    </source>
</evidence>
<keyword evidence="2" id="KW-1003">Cell membrane</keyword>
<keyword evidence="3 9" id="KW-0812">Transmembrane</keyword>
<evidence type="ECO:0000256" key="10">
    <source>
        <dbReference type="SAM" id="MobiDB-lite"/>
    </source>
</evidence>
<comment type="subcellular location">
    <subcellularLocation>
        <location evidence="1">Cell membrane</location>
        <topology evidence="1">Multi-pass membrane protein</topology>
    </subcellularLocation>
</comment>
<dbReference type="EMBL" id="JAWDGP010006366">
    <property type="protein sequence ID" value="KAK3742271.1"/>
    <property type="molecule type" value="Genomic_DNA"/>
</dbReference>
<dbReference type="GO" id="GO:0071880">
    <property type="term" value="P:adenylate cyclase-activating adrenergic receptor signaling pathway"/>
    <property type="evidence" value="ECO:0007669"/>
    <property type="project" value="TreeGrafter"/>
</dbReference>
<name>A0AAE0YDM5_9GAST</name>
<feature type="transmembrane region" description="Helical" evidence="11">
    <location>
        <begin position="300"/>
        <end position="322"/>
    </location>
</feature>
<evidence type="ECO:0000256" key="7">
    <source>
        <dbReference type="ARBA" id="ARBA00023170"/>
    </source>
</evidence>
<feature type="transmembrane region" description="Helical" evidence="11">
    <location>
        <begin position="536"/>
        <end position="559"/>
    </location>
</feature>
<keyword evidence="14" id="KW-1185">Reference proteome</keyword>
<feature type="transmembrane region" description="Helical" evidence="11">
    <location>
        <begin position="219"/>
        <end position="238"/>
    </location>
</feature>
<feature type="transmembrane region" description="Helical" evidence="11">
    <location>
        <begin position="342"/>
        <end position="364"/>
    </location>
</feature>
<feature type="transmembrane region" description="Helical" evidence="11">
    <location>
        <begin position="501"/>
        <end position="524"/>
    </location>
</feature>
<dbReference type="Gene3D" id="1.20.1070.10">
    <property type="entry name" value="Rhodopsin 7-helix transmembrane proteins"/>
    <property type="match status" value="1"/>
</dbReference>
<dbReference type="Proteomes" id="UP001283361">
    <property type="component" value="Unassembled WGS sequence"/>
</dbReference>
<feature type="compositionally biased region" description="Polar residues" evidence="10">
    <location>
        <begin position="1"/>
        <end position="15"/>
    </location>
</feature>
<evidence type="ECO:0000313" key="13">
    <source>
        <dbReference type="EMBL" id="KAK3742271.1"/>
    </source>
</evidence>
<dbReference type="PANTHER" id="PTHR24248">
    <property type="entry name" value="ADRENERGIC RECEPTOR-RELATED G-PROTEIN COUPLED RECEPTOR"/>
    <property type="match status" value="1"/>
</dbReference>
<dbReference type="CDD" id="cd15067">
    <property type="entry name" value="7tmA_Dop1R2-like"/>
    <property type="match status" value="1"/>
</dbReference>
<dbReference type="AlphaFoldDB" id="A0AAE0YDM5"/>
<evidence type="ECO:0000256" key="3">
    <source>
        <dbReference type="ARBA" id="ARBA00022692"/>
    </source>
</evidence>
<organism evidence="13 14">
    <name type="scientific">Elysia crispata</name>
    <name type="common">lettuce slug</name>
    <dbReference type="NCBI Taxonomy" id="231223"/>
    <lineage>
        <taxon>Eukaryota</taxon>
        <taxon>Metazoa</taxon>
        <taxon>Spiralia</taxon>
        <taxon>Lophotrochozoa</taxon>
        <taxon>Mollusca</taxon>
        <taxon>Gastropoda</taxon>
        <taxon>Heterobranchia</taxon>
        <taxon>Euthyneura</taxon>
        <taxon>Panpulmonata</taxon>
        <taxon>Sacoglossa</taxon>
        <taxon>Placobranchoidea</taxon>
        <taxon>Plakobranchidae</taxon>
        <taxon>Elysia</taxon>
    </lineage>
</organism>
<dbReference type="GO" id="GO:0004930">
    <property type="term" value="F:G protein-coupled receptor activity"/>
    <property type="evidence" value="ECO:0007669"/>
    <property type="project" value="UniProtKB-KW"/>
</dbReference>
<evidence type="ECO:0000313" key="14">
    <source>
        <dbReference type="Proteomes" id="UP001283361"/>
    </source>
</evidence>
<dbReference type="PANTHER" id="PTHR24248:SF185">
    <property type="entry name" value="DOPAMINE RECEPTOR 2"/>
    <property type="match status" value="1"/>
</dbReference>
<gene>
    <name evidence="13" type="ORF">RRG08_006593</name>
</gene>